<feature type="compositionally biased region" description="Basic residues" evidence="1">
    <location>
        <begin position="1"/>
        <end position="16"/>
    </location>
</feature>
<dbReference type="AlphaFoldDB" id="A0A0J9EVE6"/>
<name>A0A0J9EVE6_AJEDA</name>
<accession>A0A0J9EVE6</accession>
<dbReference type="EMBL" id="GG749584">
    <property type="protein sequence ID" value="KMW69140.1"/>
    <property type="molecule type" value="Genomic_DNA"/>
</dbReference>
<protein>
    <submittedName>
        <fullName evidence="2">Uncharacterized protein</fullName>
    </submittedName>
</protein>
<evidence type="ECO:0000313" key="2">
    <source>
        <dbReference type="EMBL" id="KMW69140.1"/>
    </source>
</evidence>
<sequence>MARRSDLHHHRRKGQSRRVGWWKEDSSRRLRAVLTRMLRVSSKNILKEKTGTHGQMMPLAARLAPELTVDGRASPTRQQRKTPSTGGLDSRTSSCRMHQASISPRRARATERQIDLLLRDRNASDISGKHNWKDIRVVGELKKPKDKIRSKSALLQMARYVRDVTMPILFDLTYK</sequence>
<evidence type="ECO:0000256" key="1">
    <source>
        <dbReference type="SAM" id="MobiDB-lite"/>
    </source>
</evidence>
<feature type="region of interest" description="Disordered" evidence="1">
    <location>
        <begin position="1"/>
        <end position="20"/>
    </location>
</feature>
<feature type="compositionally biased region" description="Polar residues" evidence="1">
    <location>
        <begin position="75"/>
        <end position="102"/>
    </location>
</feature>
<feature type="region of interest" description="Disordered" evidence="1">
    <location>
        <begin position="69"/>
        <end position="108"/>
    </location>
</feature>
<organism evidence="2">
    <name type="scientific">Ajellomyces dermatitidis (strain ATCC 18188 / CBS 674.68)</name>
    <name type="common">Blastomyces dermatitidis</name>
    <dbReference type="NCBI Taxonomy" id="653446"/>
    <lineage>
        <taxon>Eukaryota</taxon>
        <taxon>Fungi</taxon>
        <taxon>Dikarya</taxon>
        <taxon>Ascomycota</taxon>
        <taxon>Pezizomycotina</taxon>
        <taxon>Eurotiomycetes</taxon>
        <taxon>Eurotiomycetidae</taxon>
        <taxon>Onygenales</taxon>
        <taxon>Ajellomycetaceae</taxon>
        <taxon>Blastomyces</taxon>
    </lineage>
</organism>
<proteinExistence type="predicted"/>
<gene>
    <name evidence="2" type="ORF">BDDG_13310</name>
</gene>
<reference evidence="2" key="1">
    <citation type="submission" date="2010-03" db="EMBL/GenBank/DDBJ databases">
        <title>Annotation of Blastomyces dermatitidis strain ATCC 18188.</title>
        <authorList>
            <consortium name="The Broad Institute Genome Sequencing Platform"/>
            <consortium name="Broad Institute Genome Sequencing Center for Infectious Disease."/>
            <person name="Cuomo C."/>
            <person name="Klein B."/>
            <person name="Sullivan T."/>
            <person name="Heitman J."/>
            <person name="Young S."/>
            <person name="Zeng Q."/>
            <person name="Gargeya S."/>
            <person name="Alvarado L."/>
            <person name="Berlin A.M."/>
            <person name="Chapman S.B."/>
            <person name="Chen Z."/>
            <person name="Freedman E."/>
            <person name="Gellesch M."/>
            <person name="Goldberg J."/>
            <person name="Griggs A."/>
            <person name="Gujja S."/>
            <person name="Heilman E."/>
            <person name="Heiman D."/>
            <person name="Howarth C."/>
            <person name="Mehta T."/>
            <person name="Neiman D."/>
            <person name="Pearson M."/>
            <person name="Roberts A."/>
            <person name="Saif S."/>
            <person name="Shea T."/>
            <person name="Shenoy N."/>
            <person name="Sisk P."/>
            <person name="Stolte C."/>
            <person name="Sykes S."/>
            <person name="White J."/>
            <person name="Yandava C."/>
            <person name="Haas B."/>
            <person name="Nusbaum C."/>
            <person name="Birren B."/>
        </authorList>
    </citation>
    <scope>NUCLEOTIDE SEQUENCE</scope>
    <source>
        <strain evidence="2">ATCC 18188</strain>
    </source>
</reference>
<dbReference type="Proteomes" id="UP000007802">
    <property type="component" value="Unassembled WGS sequence"/>
</dbReference>